<dbReference type="GO" id="GO:0099536">
    <property type="term" value="P:synaptic signaling"/>
    <property type="evidence" value="ECO:0007669"/>
    <property type="project" value="TreeGrafter"/>
</dbReference>
<gene>
    <name evidence="6" type="ORF">DILT_LOCUS8123</name>
</gene>
<organism evidence="6 7">
    <name type="scientific">Dibothriocephalus latus</name>
    <name type="common">Fish tapeworm</name>
    <name type="synonym">Diphyllobothrium latum</name>
    <dbReference type="NCBI Taxonomy" id="60516"/>
    <lineage>
        <taxon>Eukaryota</taxon>
        <taxon>Metazoa</taxon>
        <taxon>Spiralia</taxon>
        <taxon>Lophotrochozoa</taxon>
        <taxon>Platyhelminthes</taxon>
        <taxon>Cestoda</taxon>
        <taxon>Eucestoda</taxon>
        <taxon>Diphyllobothriidea</taxon>
        <taxon>Diphyllobothriidae</taxon>
        <taxon>Dibothriocephalus</taxon>
    </lineage>
</organism>
<dbReference type="GO" id="GO:0005886">
    <property type="term" value="C:plasma membrane"/>
    <property type="evidence" value="ECO:0007669"/>
    <property type="project" value="TreeGrafter"/>
</dbReference>
<comment type="subcellular location">
    <subcellularLocation>
        <location evidence="1">Cytoplasm</location>
    </subcellularLocation>
</comment>
<keyword evidence="7" id="KW-1185">Reference proteome</keyword>
<evidence type="ECO:0000256" key="4">
    <source>
        <dbReference type="ARBA" id="ARBA00023212"/>
    </source>
</evidence>
<accession>A0A3P7NV46</accession>
<feature type="domain" description="EF-hand" evidence="5">
    <location>
        <begin position="47"/>
        <end position="104"/>
    </location>
</feature>
<dbReference type="AlphaFoldDB" id="A0A3P7NV46"/>
<evidence type="ECO:0000259" key="5">
    <source>
        <dbReference type="Pfam" id="PF09069"/>
    </source>
</evidence>
<dbReference type="PANTHER" id="PTHR12268:SF14">
    <property type="entry name" value="DYSTROPHIN-1"/>
    <property type="match status" value="1"/>
</dbReference>
<reference evidence="6 7" key="1">
    <citation type="submission" date="2018-11" db="EMBL/GenBank/DDBJ databases">
        <authorList>
            <consortium name="Pathogen Informatics"/>
        </authorList>
    </citation>
    <scope>NUCLEOTIDE SEQUENCE [LARGE SCALE GENOMIC DNA]</scope>
</reference>
<dbReference type="InterPro" id="IPR050774">
    <property type="entry name" value="KCMF1/Dystrophin"/>
</dbReference>
<dbReference type="Gene3D" id="1.10.238.10">
    <property type="entry name" value="EF-hand"/>
    <property type="match status" value="1"/>
</dbReference>
<keyword evidence="2" id="KW-0963">Cytoplasm</keyword>
<evidence type="ECO:0000256" key="3">
    <source>
        <dbReference type="ARBA" id="ARBA00022837"/>
    </source>
</evidence>
<evidence type="ECO:0000313" key="7">
    <source>
        <dbReference type="Proteomes" id="UP000281553"/>
    </source>
</evidence>
<dbReference type="PANTHER" id="PTHR12268">
    <property type="entry name" value="E3 UBIQUITIN-PROTEIN LIGASE KCMF1"/>
    <property type="match status" value="1"/>
</dbReference>
<dbReference type="InterPro" id="IPR011992">
    <property type="entry name" value="EF-hand-dom_pair"/>
</dbReference>
<evidence type="ECO:0000313" key="6">
    <source>
        <dbReference type="EMBL" id="VDN12292.1"/>
    </source>
</evidence>
<dbReference type="Pfam" id="PF09069">
    <property type="entry name" value="EF-hand_3"/>
    <property type="match status" value="1"/>
</dbReference>
<evidence type="ECO:0000256" key="2">
    <source>
        <dbReference type="ARBA" id="ARBA00022490"/>
    </source>
</evidence>
<keyword evidence="3" id="KW-0106">Calcium</keyword>
<keyword evidence="4" id="KW-0206">Cytoskeleton</keyword>
<sequence length="117" mass="13284">MHCGDIRLPTVPNKLIKYLFTFFSSRNGSIRVLSFKVAILLLLDASLEDKYQYIFSLVANRDNELDESRLWLLIYECMQLPRQLGEGITSSSLEPTVRSCFKKVTVSSALPVCLGCF</sequence>
<dbReference type="GO" id="GO:0045202">
    <property type="term" value="C:synapse"/>
    <property type="evidence" value="ECO:0007669"/>
    <property type="project" value="GOC"/>
</dbReference>
<dbReference type="OrthoDB" id="10057795at2759"/>
<dbReference type="EMBL" id="UYRU01053547">
    <property type="protein sequence ID" value="VDN12292.1"/>
    <property type="molecule type" value="Genomic_DNA"/>
</dbReference>
<dbReference type="Proteomes" id="UP000281553">
    <property type="component" value="Unassembled WGS sequence"/>
</dbReference>
<dbReference type="SUPFAM" id="SSF47473">
    <property type="entry name" value="EF-hand"/>
    <property type="match status" value="1"/>
</dbReference>
<name>A0A3P7NV46_DIBLA</name>
<protein>
    <recommendedName>
        <fullName evidence="5">EF-hand domain-containing protein</fullName>
    </recommendedName>
</protein>
<evidence type="ECO:0000256" key="1">
    <source>
        <dbReference type="ARBA" id="ARBA00004496"/>
    </source>
</evidence>
<dbReference type="InterPro" id="IPR015154">
    <property type="entry name" value="EF-hand_dom_typ2"/>
</dbReference>
<proteinExistence type="predicted"/>